<keyword evidence="4 7" id="KW-1133">Transmembrane helix</keyword>
<dbReference type="PANTHER" id="PTHR36964">
    <property type="entry name" value="PROTEIN-METHIONINE-SULFOXIDE REDUCTASE HEME-BINDING SUBUNIT MSRQ"/>
    <property type="match status" value="1"/>
</dbReference>
<comment type="similarity">
    <text evidence="7">Belongs to the MsrQ family.</text>
</comment>
<keyword evidence="7" id="KW-0249">Electron transport</keyword>
<dbReference type="InterPro" id="IPR013130">
    <property type="entry name" value="Fe3_Rdtase_TM_dom"/>
</dbReference>
<keyword evidence="7" id="KW-0349">Heme</keyword>
<dbReference type="Pfam" id="PF01794">
    <property type="entry name" value="Ferric_reduct"/>
    <property type="match status" value="1"/>
</dbReference>
<evidence type="ECO:0000259" key="8">
    <source>
        <dbReference type="Pfam" id="PF01794"/>
    </source>
</evidence>
<dbReference type="RefSeq" id="WP_094434598.1">
    <property type="nucleotide sequence ID" value="NZ_NKDB02000001.1"/>
</dbReference>
<feature type="transmembrane region" description="Helical" evidence="7">
    <location>
        <begin position="90"/>
        <end position="108"/>
    </location>
</feature>
<keyword evidence="7" id="KW-1003">Cell membrane</keyword>
<keyword evidence="7" id="KW-0479">Metal-binding</keyword>
<dbReference type="GO" id="GO:0046872">
    <property type="term" value="F:metal ion binding"/>
    <property type="evidence" value="ECO:0007669"/>
    <property type="project" value="UniProtKB-KW"/>
</dbReference>
<dbReference type="AlphaFoldDB" id="A0A3R7IU99"/>
<feature type="transmembrane region" description="Helical" evidence="7">
    <location>
        <begin position="160"/>
        <end position="177"/>
    </location>
</feature>
<comment type="cofactor">
    <cofactor evidence="7">
        <name>heme b</name>
        <dbReference type="ChEBI" id="CHEBI:60344"/>
    </cofactor>
    <text evidence="7">Binds 1 heme b (iron(II)-protoporphyrin IX) group per subunit.</text>
</comment>
<comment type="subunit">
    <text evidence="7">Heterodimer of a catalytic subunit (MsrP) and a heme-binding subunit (MsrQ).</text>
</comment>
<proteinExistence type="inferred from homology"/>
<dbReference type="InterPro" id="IPR022837">
    <property type="entry name" value="MsrQ-like"/>
</dbReference>
<dbReference type="GO" id="GO:0016679">
    <property type="term" value="F:oxidoreductase activity, acting on diphenols and related substances as donors"/>
    <property type="evidence" value="ECO:0007669"/>
    <property type="project" value="TreeGrafter"/>
</dbReference>
<name>A0A3R7IU99_9BURK</name>
<keyword evidence="5 7" id="KW-0408">Iron</keyword>
<evidence type="ECO:0000256" key="3">
    <source>
        <dbReference type="ARBA" id="ARBA00022692"/>
    </source>
</evidence>
<dbReference type="GO" id="GO:0010181">
    <property type="term" value="F:FMN binding"/>
    <property type="evidence" value="ECO:0007669"/>
    <property type="project" value="UniProtKB-UniRule"/>
</dbReference>
<feature type="transmembrane region" description="Helical" evidence="7">
    <location>
        <begin position="128"/>
        <end position="148"/>
    </location>
</feature>
<sequence>MRQARPGGQAAADRALRHPAAKPLLFALCLLPLAWLVYAAAFDRLGANPAEALIRSMGDWTLRLLCLTLAVTPLRLAARLPALARFRRMLGVYTFFYAALHLLCYAWFDMGLDGGEIARDVAKRPFILVGMCGFVLLLVLAATSFNRAMRWLGGRRWQRLHRSVYLVAGLALLHFFWMRAGKNDFAEVAVYAAILGVLLLARPWLRRGRNLES</sequence>
<comment type="cofactor">
    <cofactor evidence="7">
        <name>FMN</name>
        <dbReference type="ChEBI" id="CHEBI:58210"/>
    </cofactor>
    <text evidence="7">Binds 1 FMN per subunit.</text>
</comment>
<comment type="caution">
    <text evidence="9">The sequence shown here is derived from an EMBL/GenBank/DDBJ whole genome shotgun (WGS) entry which is preliminary data.</text>
</comment>
<feature type="transmembrane region" description="Helical" evidence="7">
    <location>
        <begin position="21"/>
        <end position="40"/>
    </location>
</feature>
<dbReference type="PANTHER" id="PTHR36964:SF1">
    <property type="entry name" value="PROTEIN-METHIONINE-SULFOXIDE REDUCTASE HEME-BINDING SUBUNIT MSRQ"/>
    <property type="match status" value="1"/>
</dbReference>
<feature type="domain" description="Ferric oxidoreductase" evidence="8">
    <location>
        <begin position="60"/>
        <end position="171"/>
    </location>
</feature>
<dbReference type="Proteomes" id="UP000216225">
    <property type="component" value="Unassembled WGS sequence"/>
</dbReference>
<keyword evidence="6 7" id="KW-0472">Membrane</keyword>
<dbReference type="EMBL" id="NKDB02000001">
    <property type="protein sequence ID" value="RKJ98499.1"/>
    <property type="molecule type" value="Genomic_DNA"/>
</dbReference>
<gene>
    <name evidence="7" type="primary">msrQ</name>
    <name evidence="9" type="ORF">CE154_001655</name>
</gene>
<feature type="transmembrane region" description="Helical" evidence="7">
    <location>
        <begin position="189"/>
        <end position="205"/>
    </location>
</feature>
<keyword evidence="7" id="KW-0285">Flavoprotein</keyword>
<keyword evidence="7" id="KW-0288">FMN</keyword>
<evidence type="ECO:0000313" key="9">
    <source>
        <dbReference type="EMBL" id="RKJ98499.1"/>
    </source>
</evidence>
<evidence type="ECO:0000256" key="7">
    <source>
        <dbReference type="HAMAP-Rule" id="MF_01207"/>
    </source>
</evidence>
<reference evidence="9 10" key="1">
    <citation type="submission" date="2018-09" db="EMBL/GenBank/DDBJ databases">
        <title>Genome comparison of Alicycliphilus sp. BQ1, a polyurethanolytic bacterium, with its closest phylogenetic relatives Alicycliphilus denitrificans BC and K601, unable to attack polyurethane.</title>
        <authorList>
            <person name="Loza-Tavera H."/>
            <person name="Lozano L."/>
            <person name="Cevallos M."/>
            <person name="Maya-Lucas O."/>
            <person name="Garcia-Mena J."/>
            <person name="Hernandez J."/>
        </authorList>
    </citation>
    <scope>NUCLEOTIDE SEQUENCE [LARGE SCALE GENOMIC DNA]</scope>
    <source>
        <strain evidence="9 10">BQ1</strain>
    </source>
</reference>
<comment type="function">
    <text evidence="7">Part of the MsrPQ system that repairs oxidized periplasmic proteins containing methionine sulfoxide residues (Met-O), using respiratory chain electrons. Thus protects these proteins from oxidative-stress damage caused by reactive species of oxygen and chlorine generated by the host defense mechanisms. MsrPQ is essential for the maintenance of envelope integrity under bleach stress, rescuing a wide series of structurally unrelated periplasmic proteins from methionine oxidation. MsrQ provides electrons for reduction to the reductase catalytic subunit MsrP, using the quinone pool of the respiratory chain.</text>
</comment>
<dbReference type="GO" id="GO:0020037">
    <property type="term" value="F:heme binding"/>
    <property type="evidence" value="ECO:0007669"/>
    <property type="project" value="UniProtKB-UniRule"/>
</dbReference>
<evidence type="ECO:0000256" key="6">
    <source>
        <dbReference type="ARBA" id="ARBA00023136"/>
    </source>
</evidence>
<evidence type="ECO:0000256" key="5">
    <source>
        <dbReference type="ARBA" id="ARBA00023004"/>
    </source>
</evidence>
<feature type="transmembrane region" description="Helical" evidence="7">
    <location>
        <begin position="60"/>
        <end position="78"/>
    </location>
</feature>
<comment type="subcellular location">
    <subcellularLocation>
        <location evidence="7">Cell membrane</location>
        <topology evidence="7">Multi-pass membrane protein</topology>
    </subcellularLocation>
    <subcellularLocation>
        <location evidence="1">Membrane</location>
        <topology evidence="1">Multi-pass membrane protein</topology>
    </subcellularLocation>
</comment>
<dbReference type="GO" id="GO:0009055">
    <property type="term" value="F:electron transfer activity"/>
    <property type="evidence" value="ECO:0007669"/>
    <property type="project" value="UniProtKB-UniRule"/>
</dbReference>
<dbReference type="GO" id="GO:0005886">
    <property type="term" value="C:plasma membrane"/>
    <property type="evidence" value="ECO:0007669"/>
    <property type="project" value="UniProtKB-SubCell"/>
</dbReference>
<dbReference type="HAMAP" id="MF_01207">
    <property type="entry name" value="MsrQ"/>
    <property type="match status" value="1"/>
</dbReference>
<keyword evidence="3 7" id="KW-0812">Transmembrane</keyword>
<evidence type="ECO:0000256" key="4">
    <source>
        <dbReference type="ARBA" id="ARBA00022989"/>
    </source>
</evidence>
<organism evidence="9 10">
    <name type="scientific">Alicycliphilus denitrificans</name>
    <dbReference type="NCBI Taxonomy" id="179636"/>
    <lineage>
        <taxon>Bacteria</taxon>
        <taxon>Pseudomonadati</taxon>
        <taxon>Pseudomonadota</taxon>
        <taxon>Betaproteobacteria</taxon>
        <taxon>Burkholderiales</taxon>
        <taxon>Comamonadaceae</taxon>
        <taxon>Alicycliphilus</taxon>
    </lineage>
</organism>
<protein>
    <recommendedName>
        <fullName evidence="7">Protein-methionine-sulfoxide reductase heme-binding subunit MsrQ</fullName>
    </recommendedName>
    <alternativeName>
        <fullName evidence="7">Flavocytochrome MsrQ</fullName>
    </alternativeName>
</protein>
<dbReference type="GO" id="GO:0030091">
    <property type="term" value="P:protein repair"/>
    <property type="evidence" value="ECO:0007669"/>
    <property type="project" value="UniProtKB-UniRule"/>
</dbReference>
<evidence type="ECO:0000313" key="10">
    <source>
        <dbReference type="Proteomes" id="UP000216225"/>
    </source>
</evidence>
<accession>A0A3R7IU99</accession>
<keyword evidence="2 7" id="KW-0813">Transport</keyword>
<evidence type="ECO:0000256" key="1">
    <source>
        <dbReference type="ARBA" id="ARBA00004141"/>
    </source>
</evidence>
<evidence type="ECO:0000256" key="2">
    <source>
        <dbReference type="ARBA" id="ARBA00022448"/>
    </source>
</evidence>